<evidence type="ECO:0000313" key="3">
    <source>
        <dbReference type="Proteomes" id="UP001058124"/>
    </source>
</evidence>
<dbReference type="RefSeq" id="WP_027272697.1">
    <property type="nucleotide sequence ID" value="NZ_BRLH01000001.1"/>
</dbReference>
<dbReference type="AlphaFoldDB" id="A0AAV5MYV1"/>
<evidence type="ECO:0000313" key="2">
    <source>
        <dbReference type="EMBL" id="GKX54094.1"/>
    </source>
</evidence>
<gene>
    <name evidence="2" type="ORF">SOASR030_02060</name>
</gene>
<accession>A0AAV5MYV1</accession>
<reference evidence="2" key="1">
    <citation type="submission" date="2022-06" db="EMBL/GenBank/DDBJ databases">
        <title>Draft genome sequences of Leminorella grimontii str. JCM5902.</title>
        <authorList>
            <person name="Wakabayashi Y."/>
            <person name="Kojima K."/>
        </authorList>
    </citation>
    <scope>NUCLEOTIDE SEQUENCE</scope>
    <source>
        <strain evidence="2">JCM 5902</strain>
    </source>
</reference>
<dbReference type="Proteomes" id="UP001058124">
    <property type="component" value="Unassembled WGS sequence"/>
</dbReference>
<comment type="caution">
    <text evidence="2">The sequence shown here is derived from an EMBL/GenBank/DDBJ whole genome shotgun (WGS) entry which is preliminary data.</text>
</comment>
<name>A0AAV5MYV1_9GAMM</name>
<sequence>MFKFKITKDEFDALDDSQKPMYVEGGDGYQLAIDGLPDVSGLEKKVNELLGEKKSEQEKRRQAEEEAKKAAEEQARKKGDIEALEKSWQEKLSTREQELLGQVQEKDKLLNTLLVDNVAQSIATKLAGDSAEILLPHIKGRLIVEDGKTRVIDASGNPSAATLEDLEKEFKNNKLFAPVVIGSKASGTGGKGGLTIARGEGKKWNDYTEAERIQLFKEDPEAFKALQATQNQ</sequence>
<organism evidence="2 3">
    <name type="scientific">Leminorella grimontii</name>
    <dbReference type="NCBI Taxonomy" id="82981"/>
    <lineage>
        <taxon>Bacteria</taxon>
        <taxon>Pseudomonadati</taxon>
        <taxon>Pseudomonadota</taxon>
        <taxon>Gammaproteobacteria</taxon>
        <taxon>Enterobacterales</taxon>
        <taxon>Budviciaceae</taxon>
        <taxon>Leminorella</taxon>
    </lineage>
</organism>
<proteinExistence type="predicted"/>
<evidence type="ECO:0000256" key="1">
    <source>
        <dbReference type="SAM" id="MobiDB-lite"/>
    </source>
</evidence>
<protein>
    <recommendedName>
        <fullName evidence="4">Phage protein</fullName>
    </recommendedName>
</protein>
<keyword evidence="3" id="KW-1185">Reference proteome</keyword>
<feature type="region of interest" description="Disordered" evidence="1">
    <location>
        <begin position="47"/>
        <end position="80"/>
    </location>
</feature>
<dbReference type="EMBL" id="BRLH01000001">
    <property type="protein sequence ID" value="GKX54094.1"/>
    <property type="molecule type" value="Genomic_DNA"/>
</dbReference>
<evidence type="ECO:0008006" key="4">
    <source>
        <dbReference type="Google" id="ProtNLM"/>
    </source>
</evidence>